<reference evidence="12 13" key="1">
    <citation type="submission" date="2020-04" db="EMBL/GenBank/DDBJ databases">
        <authorList>
            <person name="Laetsch R D."/>
            <person name="Stevens L."/>
            <person name="Kumar S."/>
            <person name="Blaxter L. M."/>
        </authorList>
    </citation>
    <scope>NUCLEOTIDE SEQUENCE [LARGE SCALE GENOMIC DNA]</scope>
</reference>
<dbReference type="PANTHER" id="PTHR48043">
    <property type="entry name" value="EG:EG0003.4 PROTEIN-RELATED"/>
    <property type="match status" value="1"/>
</dbReference>
<evidence type="ECO:0000256" key="9">
    <source>
        <dbReference type="ARBA" id="ARBA00047475"/>
    </source>
</evidence>
<evidence type="ECO:0000256" key="5">
    <source>
        <dbReference type="ARBA" id="ARBA00022692"/>
    </source>
</evidence>
<evidence type="ECO:0000256" key="11">
    <source>
        <dbReference type="RuleBase" id="RU362059"/>
    </source>
</evidence>
<proteinExistence type="inferred from homology"/>
<dbReference type="EMBL" id="CADEPM010000007">
    <property type="protein sequence ID" value="CAB3408964.1"/>
    <property type="molecule type" value="Genomic_DNA"/>
</dbReference>
<evidence type="ECO:0000256" key="7">
    <source>
        <dbReference type="ARBA" id="ARBA00022989"/>
    </source>
</evidence>
<keyword evidence="8 11" id="KW-0472">Membrane</keyword>
<evidence type="ECO:0000256" key="8">
    <source>
        <dbReference type="ARBA" id="ARBA00023136"/>
    </source>
</evidence>
<dbReference type="FunFam" id="3.40.50.2000:FF:000038">
    <property type="entry name" value="UDP-GlucuronosylTransferase"/>
    <property type="match status" value="1"/>
</dbReference>
<protein>
    <recommendedName>
        <fullName evidence="11">UDP-glucuronosyltransferase</fullName>
        <ecNumber evidence="11">2.4.1.17</ecNumber>
    </recommendedName>
</protein>
<name>A0A8S1F511_9PELO</name>
<dbReference type="Proteomes" id="UP000494206">
    <property type="component" value="Unassembled WGS sequence"/>
</dbReference>
<evidence type="ECO:0000313" key="13">
    <source>
        <dbReference type="Proteomes" id="UP000494206"/>
    </source>
</evidence>
<keyword evidence="3 10" id="KW-0328">Glycosyltransferase</keyword>
<keyword evidence="4 10" id="KW-0808">Transferase</keyword>
<dbReference type="AlphaFoldDB" id="A0A8S1F511"/>
<comment type="similarity">
    <text evidence="2 10">Belongs to the UDP-glycosyltransferase family.</text>
</comment>
<evidence type="ECO:0000256" key="1">
    <source>
        <dbReference type="ARBA" id="ARBA00004167"/>
    </source>
</evidence>
<gene>
    <name evidence="12" type="ORF">CBOVIS_LOCUS10680</name>
</gene>
<keyword evidence="6" id="KW-0732">Signal</keyword>
<dbReference type="Gene3D" id="3.40.50.2000">
    <property type="entry name" value="Glycogen Phosphorylase B"/>
    <property type="match status" value="1"/>
</dbReference>
<dbReference type="GO" id="GO:0016020">
    <property type="term" value="C:membrane"/>
    <property type="evidence" value="ECO:0007669"/>
    <property type="project" value="UniProtKB-SubCell"/>
</dbReference>
<evidence type="ECO:0000256" key="3">
    <source>
        <dbReference type="ARBA" id="ARBA00022676"/>
    </source>
</evidence>
<dbReference type="GO" id="GO:0015020">
    <property type="term" value="F:glucuronosyltransferase activity"/>
    <property type="evidence" value="ECO:0007669"/>
    <property type="project" value="UniProtKB-EC"/>
</dbReference>
<dbReference type="EC" id="2.4.1.17" evidence="11"/>
<evidence type="ECO:0000256" key="2">
    <source>
        <dbReference type="ARBA" id="ARBA00009995"/>
    </source>
</evidence>
<dbReference type="SUPFAM" id="SSF53756">
    <property type="entry name" value="UDP-Glycosyltransferase/glycogen phosphorylase"/>
    <property type="match status" value="1"/>
</dbReference>
<dbReference type="PROSITE" id="PS00375">
    <property type="entry name" value="UDPGT"/>
    <property type="match status" value="1"/>
</dbReference>
<dbReference type="CDD" id="cd03784">
    <property type="entry name" value="GT1_Gtf-like"/>
    <property type="match status" value="1"/>
</dbReference>
<evidence type="ECO:0000256" key="4">
    <source>
        <dbReference type="ARBA" id="ARBA00022679"/>
    </source>
</evidence>
<organism evidence="12 13">
    <name type="scientific">Caenorhabditis bovis</name>
    <dbReference type="NCBI Taxonomy" id="2654633"/>
    <lineage>
        <taxon>Eukaryota</taxon>
        <taxon>Metazoa</taxon>
        <taxon>Ecdysozoa</taxon>
        <taxon>Nematoda</taxon>
        <taxon>Chromadorea</taxon>
        <taxon>Rhabditida</taxon>
        <taxon>Rhabditina</taxon>
        <taxon>Rhabditomorpha</taxon>
        <taxon>Rhabditoidea</taxon>
        <taxon>Rhabditidae</taxon>
        <taxon>Peloderinae</taxon>
        <taxon>Caenorhabditis</taxon>
    </lineage>
</organism>
<feature type="transmembrane region" description="Helical" evidence="11">
    <location>
        <begin position="494"/>
        <end position="517"/>
    </location>
</feature>
<evidence type="ECO:0000313" key="12">
    <source>
        <dbReference type="EMBL" id="CAB3408964.1"/>
    </source>
</evidence>
<dbReference type="InterPro" id="IPR002213">
    <property type="entry name" value="UDP_glucos_trans"/>
</dbReference>
<dbReference type="OrthoDB" id="5835829at2759"/>
<keyword evidence="5 11" id="KW-0812">Transmembrane</keyword>
<comment type="subcellular location">
    <subcellularLocation>
        <location evidence="1 11">Membrane</location>
        <topology evidence="1 11">Single-pass membrane protein</topology>
    </subcellularLocation>
</comment>
<dbReference type="InterPro" id="IPR035595">
    <property type="entry name" value="UDP_glycos_trans_CS"/>
</dbReference>
<sequence>MHFIVSGFLLIAAIFVANVTCYNILVYSPIFGASHTNFMARLADVLTETGHHVTFLAPVIDDNRKHQMSVKLTSDVILVEHDAIMKQNRIDLDEELRDTWTDDINPEMCTKNFEFFAPLFIRGCENFLRNRTVIMELKNRHFDVAIAEPLAVCGLGFIKYIGIEKTILASSTVLYDSVISHSGEPFDPSYVPSCLAPHSDDMDIVQRYNNARFNEVKNLFFENLFDSEQDVYRKYLGQHLPEWKELIPSASIMFTNSNPLIDFPRPILQKTVPIGGISVQIGSPLSSEWIEMLEKRPKSMLISFGTMAFSSKMPIEWRQNLLNVFASFAKVTFIWKYETDDLEWANGVDNIHFSKWVPQPALLADHRLSAFLTHGGLGSTNELAHFGKPAITVPLFGDQVRNAQMLSRHNGSILLDKFDLGNEEILRDAIRTILYDESFLKNAQHLAEQLDNQPFKPKELLVKYTEFVAKYGPLTKLDPKSRKLNFFQRHMFDVYATIGFAYFSVALILYYSIRYALKHMQIEIKKKV</sequence>
<comment type="caution">
    <text evidence="12">The sequence shown here is derived from an EMBL/GenBank/DDBJ whole genome shotgun (WGS) entry which is preliminary data.</text>
</comment>
<accession>A0A8S1F511</accession>
<comment type="catalytic activity">
    <reaction evidence="9 11">
        <text>glucuronate acceptor + UDP-alpha-D-glucuronate = acceptor beta-D-glucuronoside + UDP + H(+)</text>
        <dbReference type="Rhea" id="RHEA:21032"/>
        <dbReference type="ChEBI" id="CHEBI:15378"/>
        <dbReference type="ChEBI" id="CHEBI:58052"/>
        <dbReference type="ChEBI" id="CHEBI:58223"/>
        <dbReference type="ChEBI" id="CHEBI:132367"/>
        <dbReference type="ChEBI" id="CHEBI:132368"/>
        <dbReference type="EC" id="2.4.1.17"/>
    </reaction>
</comment>
<dbReference type="Pfam" id="PF00201">
    <property type="entry name" value="UDPGT"/>
    <property type="match status" value="1"/>
</dbReference>
<evidence type="ECO:0000256" key="6">
    <source>
        <dbReference type="ARBA" id="ARBA00022729"/>
    </source>
</evidence>
<dbReference type="PANTHER" id="PTHR48043:SF50">
    <property type="entry name" value="UDP-GLUCURONOSYLTRANSFERASE"/>
    <property type="match status" value="1"/>
</dbReference>
<keyword evidence="13" id="KW-1185">Reference proteome</keyword>
<dbReference type="InterPro" id="IPR050271">
    <property type="entry name" value="UDP-glycosyltransferase"/>
</dbReference>
<keyword evidence="7 11" id="KW-1133">Transmembrane helix</keyword>
<evidence type="ECO:0000256" key="10">
    <source>
        <dbReference type="RuleBase" id="RU003718"/>
    </source>
</evidence>